<protein>
    <submittedName>
        <fullName evidence="1">Uncharacterized protein</fullName>
    </submittedName>
</protein>
<name>A0A8S5V4G7_9CAUD</name>
<sequence>MQLIKEITIKDIRDYELKNDVDTLSLLEAGELFVIQDLIQIGNKCSEDEASEILDRALTEMGLTDLVKEILSEIIGRDLEDGDPAVDKNEYKNFSEILDDFYTQMQAVDTNLSISEFESMTPKKMYRYADGLQKRFIVKRNLEMQDQYNYIAMFMSALTGNLKQCPKLDMDGSVHKETLEEKIKRLLGGDN</sequence>
<proteinExistence type="predicted"/>
<dbReference type="EMBL" id="BK016196">
    <property type="protein sequence ID" value="DAG01648.1"/>
    <property type="molecule type" value="Genomic_DNA"/>
</dbReference>
<evidence type="ECO:0000313" key="1">
    <source>
        <dbReference type="EMBL" id="DAG01648.1"/>
    </source>
</evidence>
<organism evidence="1">
    <name type="scientific">Siphoviridae sp. ct87j35</name>
    <dbReference type="NCBI Taxonomy" id="2825356"/>
    <lineage>
        <taxon>Viruses</taxon>
        <taxon>Duplodnaviria</taxon>
        <taxon>Heunggongvirae</taxon>
        <taxon>Uroviricota</taxon>
        <taxon>Caudoviricetes</taxon>
    </lineage>
</organism>
<accession>A0A8S5V4G7</accession>
<reference evidence="1" key="1">
    <citation type="journal article" date="2021" name="Proc. Natl. Acad. Sci. U.S.A.">
        <title>A Catalog of Tens of Thousands of Viruses from Human Metagenomes Reveals Hidden Associations with Chronic Diseases.</title>
        <authorList>
            <person name="Tisza M.J."/>
            <person name="Buck C.B."/>
        </authorList>
    </citation>
    <scope>NUCLEOTIDE SEQUENCE</scope>
    <source>
        <strain evidence="1">Ct87j35</strain>
    </source>
</reference>